<evidence type="ECO:0000313" key="1">
    <source>
        <dbReference type="EMBL" id="KAH7660024.1"/>
    </source>
</evidence>
<proteinExistence type="predicted"/>
<dbReference type="EMBL" id="CM037026">
    <property type="protein sequence ID" value="KAH7660024.1"/>
    <property type="molecule type" value="Genomic_DNA"/>
</dbReference>
<keyword evidence="2" id="KW-1185">Reference proteome</keyword>
<dbReference type="Proteomes" id="UP000827976">
    <property type="component" value="Chromosome 16"/>
</dbReference>
<reference evidence="2" key="1">
    <citation type="journal article" date="2022" name="Nat. Commun.">
        <title>Chromosome evolution and the genetic basis of agronomically important traits in greater yam.</title>
        <authorList>
            <person name="Bredeson J.V."/>
            <person name="Lyons J.B."/>
            <person name="Oniyinde I.O."/>
            <person name="Okereke N.R."/>
            <person name="Kolade O."/>
            <person name="Nnabue I."/>
            <person name="Nwadili C.O."/>
            <person name="Hribova E."/>
            <person name="Parker M."/>
            <person name="Nwogha J."/>
            <person name="Shu S."/>
            <person name="Carlson J."/>
            <person name="Kariba R."/>
            <person name="Muthemba S."/>
            <person name="Knop K."/>
            <person name="Barton G.J."/>
            <person name="Sherwood A.V."/>
            <person name="Lopez-Montes A."/>
            <person name="Asiedu R."/>
            <person name="Jamnadass R."/>
            <person name="Muchugi A."/>
            <person name="Goodstein D."/>
            <person name="Egesi C.N."/>
            <person name="Featherston J."/>
            <person name="Asfaw A."/>
            <person name="Simpson G.G."/>
            <person name="Dolezel J."/>
            <person name="Hendre P.S."/>
            <person name="Van Deynze A."/>
            <person name="Kumar P.L."/>
            <person name="Obidiegwu J.E."/>
            <person name="Bhattacharjee R."/>
            <person name="Rokhsar D.S."/>
        </authorList>
    </citation>
    <scope>NUCLEOTIDE SEQUENCE [LARGE SCALE GENOMIC DNA]</scope>
    <source>
        <strain evidence="2">cv. TDa95/00328</strain>
    </source>
</reference>
<evidence type="ECO:0000313" key="2">
    <source>
        <dbReference type="Proteomes" id="UP000827976"/>
    </source>
</evidence>
<sequence>MQTAIVQSSCLHSDEWPGPSILAAFDSGDIKTSEKGTLSSILVTKSMQLLVLL</sequence>
<name>A0ACB7UI43_DIOAL</name>
<gene>
    <name evidence="1" type="ORF">IHE45_16G070400</name>
</gene>
<accession>A0ACB7UI43</accession>
<organism evidence="1 2">
    <name type="scientific">Dioscorea alata</name>
    <name type="common">Purple yam</name>
    <dbReference type="NCBI Taxonomy" id="55571"/>
    <lineage>
        <taxon>Eukaryota</taxon>
        <taxon>Viridiplantae</taxon>
        <taxon>Streptophyta</taxon>
        <taxon>Embryophyta</taxon>
        <taxon>Tracheophyta</taxon>
        <taxon>Spermatophyta</taxon>
        <taxon>Magnoliopsida</taxon>
        <taxon>Liliopsida</taxon>
        <taxon>Dioscoreales</taxon>
        <taxon>Dioscoreaceae</taxon>
        <taxon>Dioscorea</taxon>
    </lineage>
</organism>
<comment type="caution">
    <text evidence="1">The sequence shown here is derived from an EMBL/GenBank/DDBJ whole genome shotgun (WGS) entry which is preliminary data.</text>
</comment>
<protein>
    <submittedName>
        <fullName evidence="1">Uncharacterized protein</fullName>
    </submittedName>
</protein>